<dbReference type="Proteomes" id="UP000033101">
    <property type="component" value="Chromosome"/>
</dbReference>
<dbReference type="CDD" id="cd00710">
    <property type="entry name" value="LbH_gamma_CA"/>
    <property type="match status" value="1"/>
</dbReference>
<evidence type="ECO:0000313" key="3">
    <source>
        <dbReference type="Proteomes" id="UP000033101"/>
    </source>
</evidence>
<dbReference type="InterPro" id="IPR001451">
    <property type="entry name" value="Hexapep"/>
</dbReference>
<reference evidence="2 3" key="1">
    <citation type="submission" date="2014-07" db="EMBL/GenBank/DDBJ databases">
        <title>Methanogenic archaea and the global carbon cycle.</title>
        <authorList>
            <person name="Henriksen J.R."/>
            <person name="Luke J."/>
            <person name="Reinhart S."/>
            <person name="Benedict M.N."/>
            <person name="Youngblut N.D."/>
            <person name="Metcalf M.E."/>
            <person name="Whitaker R.J."/>
            <person name="Metcalf W.W."/>
        </authorList>
    </citation>
    <scope>NUCLEOTIDE SEQUENCE [LARGE SCALE GENOMIC DNA]</scope>
    <source>
        <strain evidence="2 3">HB-1</strain>
    </source>
</reference>
<dbReference type="GO" id="GO:0004089">
    <property type="term" value="F:carbonate dehydratase activity"/>
    <property type="evidence" value="ECO:0007669"/>
    <property type="project" value="UniProtKB-EC"/>
</dbReference>
<dbReference type="HOGENOM" id="CLU_064827_3_1_2"/>
<dbReference type="OrthoDB" id="10940at2157"/>
<proteinExistence type="inferred from homology"/>
<sequence length="181" mass="19355">MHLPNPYKQHPKVSEKAWISETAVIIGNVNIEDDVFVGPNAVLRADEPGSSITVHSGSNVQDNVIVHALSHSEVLIGKNTSLAHGCIVHGPCRIGEGCFIGFGAVVFDCNIGKDTLVLHKSIVRGVDVSSGRMIPDGTVITSQTCADALEDITKDLTDFKRSVVRANIDLVEGYIRLGEEG</sequence>
<accession>A0A0E3SIC4</accession>
<dbReference type="InterPro" id="IPR011004">
    <property type="entry name" value="Trimer_LpxA-like_sf"/>
</dbReference>
<evidence type="ECO:0000313" key="2">
    <source>
        <dbReference type="EMBL" id="AKB79683.1"/>
    </source>
</evidence>
<protein>
    <submittedName>
        <fullName evidence="2">Carbonic anhydrase, gamma class</fullName>
        <ecNumber evidence="2">4.2.1.1</ecNumber>
    </submittedName>
</protein>
<dbReference type="PANTHER" id="PTHR43360:SF1">
    <property type="entry name" value="CARBOXYSOME ASSEMBLY PROTEIN CCMM"/>
    <property type="match status" value="1"/>
</dbReference>
<dbReference type="Pfam" id="PF00132">
    <property type="entry name" value="Hexapep"/>
    <property type="match status" value="1"/>
</dbReference>
<dbReference type="EMBL" id="CP009516">
    <property type="protein sequence ID" value="AKB79683.1"/>
    <property type="molecule type" value="Genomic_DNA"/>
</dbReference>
<evidence type="ECO:0000256" key="1">
    <source>
        <dbReference type="ARBA" id="ARBA00023595"/>
    </source>
</evidence>
<organism evidence="2 3">
    <name type="scientific">Methanosarcina horonobensis HB-1 = JCM 15518</name>
    <dbReference type="NCBI Taxonomy" id="1434110"/>
    <lineage>
        <taxon>Archaea</taxon>
        <taxon>Methanobacteriati</taxon>
        <taxon>Methanobacteriota</taxon>
        <taxon>Stenosarchaea group</taxon>
        <taxon>Methanomicrobia</taxon>
        <taxon>Methanosarcinales</taxon>
        <taxon>Methanosarcinaceae</taxon>
        <taxon>Methanosarcina</taxon>
    </lineage>
</organism>
<dbReference type="InterPro" id="IPR047223">
    <property type="entry name" value="CA_gamma_LbH"/>
</dbReference>
<dbReference type="Gene3D" id="2.160.10.10">
    <property type="entry name" value="Hexapeptide repeat proteins"/>
    <property type="match status" value="1"/>
</dbReference>
<dbReference type="InterPro" id="IPR052265">
    <property type="entry name" value="Gamma-CA"/>
</dbReference>
<dbReference type="PANTHER" id="PTHR43360">
    <property type="entry name" value="CARBON DIOXIDE CONCENTRATING MECHANISM PROTEIN CCMM"/>
    <property type="match status" value="1"/>
</dbReference>
<dbReference type="STRING" id="1434110.MSHOH_3200"/>
<gene>
    <name evidence="2" type="ORF">MSHOH_3200</name>
</gene>
<dbReference type="EC" id="4.2.1.1" evidence="2"/>
<dbReference type="KEGG" id="mhor:MSHOH_3200"/>
<dbReference type="SUPFAM" id="SSF51161">
    <property type="entry name" value="Trimeric LpxA-like enzymes"/>
    <property type="match status" value="1"/>
</dbReference>
<dbReference type="PATRIC" id="fig|1434110.4.peg.4123"/>
<comment type="similarity">
    <text evidence="1">Belongs to the gamma-class carbonic anhydrase family.</text>
</comment>
<dbReference type="AlphaFoldDB" id="A0A0E3SIC4"/>
<name>A0A0E3SIC4_9EURY</name>
<keyword evidence="2" id="KW-0456">Lyase</keyword>
<keyword evidence="3" id="KW-1185">Reference proteome</keyword>